<evidence type="ECO:0000313" key="2">
    <source>
        <dbReference type="Proteomes" id="UP001283361"/>
    </source>
</evidence>
<sequence length="142" mass="15491">MIGGRLGESLLLPCINHIQVEMWLDPCLPCSSCSDIPITWSVSPDSPACGDAATAPRYRLIRHPATSVRPGGGFHLRSVQGPEPPDRSPVFNQSVSASYLISYHPILDGDSLISVFFNEMWENLRSMNGNAIVNPSTNLENL</sequence>
<comment type="caution">
    <text evidence="1">The sequence shown here is derived from an EMBL/GenBank/DDBJ whole genome shotgun (WGS) entry which is preliminary data.</text>
</comment>
<reference evidence="1" key="1">
    <citation type="journal article" date="2023" name="G3 (Bethesda)">
        <title>A reference genome for the long-term kleptoplast-retaining sea slug Elysia crispata morphotype clarki.</title>
        <authorList>
            <person name="Eastman K.E."/>
            <person name="Pendleton A.L."/>
            <person name="Shaikh M.A."/>
            <person name="Suttiyut T."/>
            <person name="Ogas R."/>
            <person name="Tomko P."/>
            <person name="Gavelis G."/>
            <person name="Widhalm J.R."/>
            <person name="Wisecaver J.H."/>
        </authorList>
    </citation>
    <scope>NUCLEOTIDE SEQUENCE</scope>
    <source>
        <strain evidence="1">ECLA1</strain>
    </source>
</reference>
<dbReference type="AlphaFoldDB" id="A0AAE1D320"/>
<evidence type="ECO:0000313" key="1">
    <source>
        <dbReference type="EMBL" id="KAK3753854.1"/>
    </source>
</evidence>
<gene>
    <name evidence="1" type="ORF">RRG08_006241</name>
</gene>
<protein>
    <submittedName>
        <fullName evidence="1">Uncharacterized protein</fullName>
    </submittedName>
</protein>
<organism evidence="1 2">
    <name type="scientific">Elysia crispata</name>
    <name type="common">lettuce slug</name>
    <dbReference type="NCBI Taxonomy" id="231223"/>
    <lineage>
        <taxon>Eukaryota</taxon>
        <taxon>Metazoa</taxon>
        <taxon>Spiralia</taxon>
        <taxon>Lophotrochozoa</taxon>
        <taxon>Mollusca</taxon>
        <taxon>Gastropoda</taxon>
        <taxon>Heterobranchia</taxon>
        <taxon>Euthyneura</taxon>
        <taxon>Panpulmonata</taxon>
        <taxon>Sacoglossa</taxon>
        <taxon>Placobranchoidea</taxon>
        <taxon>Plakobranchidae</taxon>
        <taxon>Elysia</taxon>
    </lineage>
</organism>
<dbReference type="Proteomes" id="UP001283361">
    <property type="component" value="Unassembled WGS sequence"/>
</dbReference>
<accession>A0AAE1D320</accession>
<keyword evidence="2" id="KW-1185">Reference proteome</keyword>
<proteinExistence type="predicted"/>
<dbReference type="EMBL" id="JAWDGP010005687">
    <property type="protein sequence ID" value="KAK3753854.1"/>
    <property type="molecule type" value="Genomic_DNA"/>
</dbReference>
<name>A0AAE1D320_9GAST</name>